<feature type="compositionally biased region" description="Basic and acidic residues" evidence="1">
    <location>
        <begin position="35"/>
        <end position="51"/>
    </location>
</feature>
<reference evidence="3" key="1">
    <citation type="submission" date="2021-04" db="EMBL/GenBank/DDBJ databases">
        <authorList>
            <person name="Chebbi M.A.C M."/>
        </authorList>
    </citation>
    <scope>NUCLEOTIDE SEQUENCE</scope>
</reference>
<dbReference type="Proteomes" id="UP000786811">
    <property type="component" value="Unassembled WGS sequence"/>
</dbReference>
<dbReference type="AlphaFoldDB" id="A0A8J2HAE6"/>
<dbReference type="OrthoDB" id="10401638at2759"/>
<keyword evidence="2" id="KW-0732">Signal</keyword>
<evidence type="ECO:0000313" key="4">
    <source>
        <dbReference type="Proteomes" id="UP000786811"/>
    </source>
</evidence>
<evidence type="ECO:0000256" key="1">
    <source>
        <dbReference type="SAM" id="MobiDB-lite"/>
    </source>
</evidence>
<feature type="region of interest" description="Disordered" evidence="1">
    <location>
        <begin position="28"/>
        <end position="59"/>
    </location>
</feature>
<sequence length="110" mass="12776">MFKIQESKTVFLFIILIVLIIYCNAHPQPQTSSNDIHKNDNIEQRVKRESDENPENPNLIQELTSTEELPFLVSLIRHLIPGVNPTIVTVIYNFVVKVFKHIRDNAHNNE</sequence>
<feature type="chain" id="PRO_5035214333" description="Secreted protein" evidence="2">
    <location>
        <begin position="26"/>
        <end position="110"/>
    </location>
</feature>
<feature type="signal peptide" evidence="2">
    <location>
        <begin position="1"/>
        <end position="25"/>
    </location>
</feature>
<name>A0A8J2HAE6_COTCN</name>
<keyword evidence="4" id="KW-1185">Reference proteome</keyword>
<evidence type="ECO:0000313" key="3">
    <source>
        <dbReference type="EMBL" id="CAG5084034.1"/>
    </source>
</evidence>
<organism evidence="3 4">
    <name type="scientific">Cotesia congregata</name>
    <name type="common">Parasitoid wasp</name>
    <name type="synonym">Apanteles congregatus</name>
    <dbReference type="NCBI Taxonomy" id="51543"/>
    <lineage>
        <taxon>Eukaryota</taxon>
        <taxon>Metazoa</taxon>
        <taxon>Ecdysozoa</taxon>
        <taxon>Arthropoda</taxon>
        <taxon>Hexapoda</taxon>
        <taxon>Insecta</taxon>
        <taxon>Pterygota</taxon>
        <taxon>Neoptera</taxon>
        <taxon>Endopterygota</taxon>
        <taxon>Hymenoptera</taxon>
        <taxon>Apocrita</taxon>
        <taxon>Ichneumonoidea</taxon>
        <taxon>Braconidae</taxon>
        <taxon>Microgastrinae</taxon>
        <taxon>Cotesia</taxon>
    </lineage>
</organism>
<evidence type="ECO:0000256" key="2">
    <source>
        <dbReference type="SAM" id="SignalP"/>
    </source>
</evidence>
<protein>
    <recommendedName>
        <fullName evidence="5">Secreted protein</fullName>
    </recommendedName>
</protein>
<gene>
    <name evidence="3" type="ORF">HICCMSTLAB_LOCUS3996</name>
</gene>
<accession>A0A8J2HAE6</accession>
<proteinExistence type="predicted"/>
<comment type="caution">
    <text evidence="3">The sequence shown here is derived from an EMBL/GenBank/DDBJ whole genome shotgun (WGS) entry which is preliminary data.</text>
</comment>
<dbReference type="EMBL" id="CAJNRD030001118">
    <property type="protein sequence ID" value="CAG5084034.1"/>
    <property type="molecule type" value="Genomic_DNA"/>
</dbReference>
<evidence type="ECO:0008006" key="5">
    <source>
        <dbReference type="Google" id="ProtNLM"/>
    </source>
</evidence>